<accession>A0ABR8H2G4</accession>
<organism evidence="1 2">
    <name type="scientific">Scytonema hofmannii FACHB-248</name>
    <dbReference type="NCBI Taxonomy" id="1842502"/>
    <lineage>
        <taxon>Bacteria</taxon>
        <taxon>Bacillati</taxon>
        <taxon>Cyanobacteriota</taxon>
        <taxon>Cyanophyceae</taxon>
        <taxon>Nostocales</taxon>
        <taxon>Scytonemataceae</taxon>
        <taxon>Scytonema</taxon>
    </lineage>
</organism>
<keyword evidence="2" id="KW-1185">Reference proteome</keyword>
<evidence type="ECO:0000313" key="2">
    <source>
        <dbReference type="Proteomes" id="UP000660380"/>
    </source>
</evidence>
<evidence type="ECO:0008006" key="3">
    <source>
        <dbReference type="Google" id="ProtNLM"/>
    </source>
</evidence>
<dbReference type="RefSeq" id="WP_029635246.1">
    <property type="nucleotide sequence ID" value="NZ_JACJTA010000157.1"/>
</dbReference>
<protein>
    <recommendedName>
        <fullName evidence="3">Peptidase C39-like domain-containing protein</fullName>
    </recommendedName>
</protein>
<gene>
    <name evidence="1" type="ORF">H6G81_34370</name>
</gene>
<name>A0ABR8H2G4_9CYAN</name>
<sequence length="266" mass="29987">MNSQQLDPAVVSAIADFEKSNVPGVWVTLDKNQVLADMRSRVSDPFQVNQGGQPFCGPASILFELIRKQPLRYVQICRSIFETGGFQGQTTRIKASQTLVKSRGRLRLSQADWMVLATLREAENFIFNIEIESPDIIRNLSGMTKSWEMKGWTREVLGYRQVKYIHTYLFGEYEALTEASAIIDSGGVAFGLITAAGLLGGKKPFLPYPNHWITLLGNISFKGGSWLDQESGRVSLDIYSWAKKFHIDLDERPFEDYFWGVVMGSM</sequence>
<comment type="caution">
    <text evidence="1">The sequence shown here is derived from an EMBL/GenBank/DDBJ whole genome shotgun (WGS) entry which is preliminary data.</text>
</comment>
<reference evidence="1 2" key="1">
    <citation type="journal article" date="2020" name="ISME J.">
        <title>Comparative genomics reveals insights into cyanobacterial evolution and habitat adaptation.</title>
        <authorList>
            <person name="Chen M.Y."/>
            <person name="Teng W.K."/>
            <person name="Zhao L."/>
            <person name="Hu C.X."/>
            <person name="Zhou Y.K."/>
            <person name="Han B.P."/>
            <person name="Song L.R."/>
            <person name="Shu W.S."/>
        </authorList>
    </citation>
    <scope>NUCLEOTIDE SEQUENCE [LARGE SCALE GENOMIC DNA]</scope>
    <source>
        <strain evidence="1 2">FACHB-248</strain>
    </source>
</reference>
<dbReference type="Proteomes" id="UP000660380">
    <property type="component" value="Unassembled WGS sequence"/>
</dbReference>
<proteinExistence type="predicted"/>
<dbReference type="EMBL" id="JACJTA010000157">
    <property type="protein sequence ID" value="MBD2609441.1"/>
    <property type="molecule type" value="Genomic_DNA"/>
</dbReference>
<evidence type="ECO:0000313" key="1">
    <source>
        <dbReference type="EMBL" id="MBD2609441.1"/>
    </source>
</evidence>